<protein>
    <submittedName>
        <fullName evidence="1">Uncharacterized protein</fullName>
    </submittedName>
</protein>
<dbReference type="Proteomes" id="UP001054945">
    <property type="component" value="Unassembled WGS sequence"/>
</dbReference>
<organism evidence="1 2">
    <name type="scientific">Caerostris extrusa</name>
    <name type="common">Bark spider</name>
    <name type="synonym">Caerostris bankana</name>
    <dbReference type="NCBI Taxonomy" id="172846"/>
    <lineage>
        <taxon>Eukaryota</taxon>
        <taxon>Metazoa</taxon>
        <taxon>Ecdysozoa</taxon>
        <taxon>Arthropoda</taxon>
        <taxon>Chelicerata</taxon>
        <taxon>Arachnida</taxon>
        <taxon>Araneae</taxon>
        <taxon>Araneomorphae</taxon>
        <taxon>Entelegynae</taxon>
        <taxon>Araneoidea</taxon>
        <taxon>Araneidae</taxon>
        <taxon>Caerostris</taxon>
    </lineage>
</organism>
<gene>
    <name evidence="1" type="ORF">CEXT_276341</name>
</gene>
<proteinExistence type="predicted"/>
<dbReference type="AlphaFoldDB" id="A0AAV4P4S4"/>
<evidence type="ECO:0000313" key="2">
    <source>
        <dbReference type="Proteomes" id="UP001054945"/>
    </source>
</evidence>
<comment type="caution">
    <text evidence="1">The sequence shown here is derived from an EMBL/GenBank/DDBJ whole genome shotgun (WGS) entry which is preliminary data.</text>
</comment>
<keyword evidence="2" id="KW-1185">Reference proteome</keyword>
<reference evidence="1 2" key="1">
    <citation type="submission" date="2021-06" db="EMBL/GenBank/DDBJ databases">
        <title>Caerostris extrusa draft genome.</title>
        <authorList>
            <person name="Kono N."/>
            <person name="Arakawa K."/>
        </authorList>
    </citation>
    <scope>NUCLEOTIDE SEQUENCE [LARGE SCALE GENOMIC DNA]</scope>
</reference>
<evidence type="ECO:0000313" key="1">
    <source>
        <dbReference type="EMBL" id="GIX91523.1"/>
    </source>
</evidence>
<dbReference type="EMBL" id="BPLR01004032">
    <property type="protein sequence ID" value="GIX91523.1"/>
    <property type="molecule type" value="Genomic_DNA"/>
</dbReference>
<sequence>MEVKRYSKFVLANNPEEKNVALSLRQLYTPKPLFSRRVDGEIFMVNSWDLLPIPVWEDQHYKDFAYYTKDVR</sequence>
<accession>A0AAV4P4S4</accession>
<name>A0AAV4P4S4_CAEEX</name>